<dbReference type="Proteomes" id="UP000249619">
    <property type="component" value="Unassembled WGS sequence"/>
</dbReference>
<reference evidence="3" key="1">
    <citation type="submission" date="2018-05" db="EMBL/GenBank/DDBJ databases">
        <title>Draft genome sequence of Stemphylium lycopersici strain CIDEFI 213.</title>
        <authorList>
            <person name="Medina R."/>
            <person name="Franco M.E.E."/>
            <person name="Lucentini C.G."/>
            <person name="Saparrat M.C.N."/>
            <person name="Balatti P.A."/>
        </authorList>
    </citation>
    <scope>NUCLEOTIDE SEQUENCE [LARGE SCALE GENOMIC DNA]</scope>
    <source>
        <strain evidence="3">CIDEFI 213</strain>
    </source>
</reference>
<dbReference type="PANTHER" id="PTHR43431:SF7">
    <property type="entry name" value="OXIDOREDUCTASE, SHORT CHAIN DEHYDROGENASE_REDUCTASE FAMILY (AFU_ORTHOLOGUE AFUA_5G14000)"/>
    <property type="match status" value="1"/>
</dbReference>
<dbReference type="PANTHER" id="PTHR43431">
    <property type="entry name" value="OXIDOREDUCTASE, SHORT CHAIN DEHYDROGENASE/REDUCTASE FAMILY (AFU_ORTHOLOGUE AFUA_5G14000)"/>
    <property type="match status" value="1"/>
</dbReference>
<keyword evidence="3" id="KW-1185">Reference proteome</keyword>
<evidence type="ECO:0000256" key="1">
    <source>
        <dbReference type="SAM" id="MobiDB-lite"/>
    </source>
</evidence>
<dbReference type="SUPFAM" id="SSF51735">
    <property type="entry name" value="NAD(P)-binding Rossmann-fold domains"/>
    <property type="match status" value="1"/>
</dbReference>
<dbReference type="PRINTS" id="PR00081">
    <property type="entry name" value="GDHRDH"/>
</dbReference>
<name>A0A364MRV2_STELY</name>
<accession>A0A364MRV2</accession>
<sequence>MASKLIAIVAGVGAGTGASVARKFSAKYPVVLLARSPENYEPLAKEINSNGGKAIGISTDVSDASSLQNAVEAIKKEFGQDVAAAAAIFNASGPFMRKPFLETPAETFQGSLAVSAMGGILFSQSFLPLLLNGLQQGSEHPPSLIFTGATASVKSNAQMSSFSTGKWALRALSQSLAREFGPQGVHVAHAVIDGAIDIPRTREWLKDMPVEAKLNADAYLQQIQRLSPAVGKLCGYYTTSSSSLDSSRRAPKLSTKSSENEIKTLDEPKQTSVMVKQPVVANIDPTSYRDSTKMKTDVAVNKVEAAIQATRDRMARIMGRHPDRPSTADCPIGRGSSTSYGGYTKRR</sequence>
<dbReference type="Pfam" id="PF00106">
    <property type="entry name" value="adh_short"/>
    <property type="match status" value="1"/>
</dbReference>
<dbReference type="EMBL" id="QGDH01000271">
    <property type="protein sequence ID" value="RAR01443.1"/>
    <property type="molecule type" value="Genomic_DNA"/>
</dbReference>
<feature type="region of interest" description="Disordered" evidence="1">
    <location>
        <begin position="238"/>
        <end position="264"/>
    </location>
</feature>
<evidence type="ECO:0000313" key="3">
    <source>
        <dbReference type="Proteomes" id="UP000249619"/>
    </source>
</evidence>
<gene>
    <name evidence="2" type="ORF">DDE83_008914</name>
</gene>
<protein>
    <submittedName>
        <fullName evidence="2">Oxidoreductase domain containing protein</fullName>
    </submittedName>
</protein>
<feature type="compositionally biased region" description="Low complexity" evidence="1">
    <location>
        <begin position="335"/>
        <end position="347"/>
    </location>
</feature>
<dbReference type="AlphaFoldDB" id="A0A364MRV2"/>
<proteinExistence type="predicted"/>
<evidence type="ECO:0000313" key="2">
    <source>
        <dbReference type="EMBL" id="RAR01443.1"/>
    </source>
</evidence>
<organism evidence="2 3">
    <name type="scientific">Stemphylium lycopersici</name>
    <name type="common">Tomato gray leaf spot disease fungus</name>
    <name type="synonym">Thyrospora lycopersici</name>
    <dbReference type="NCBI Taxonomy" id="183478"/>
    <lineage>
        <taxon>Eukaryota</taxon>
        <taxon>Fungi</taxon>
        <taxon>Dikarya</taxon>
        <taxon>Ascomycota</taxon>
        <taxon>Pezizomycotina</taxon>
        <taxon>Dothideomycetes</taxon>
        <taxon>Pleosporomycetidae</taxon>
        <taxon>Pleosporales</taxon>
        <taxon>Pleosporineae</taxon>
        <taxon>Pleosporaceae</taxon>
        <taxon>Stemphylium</taxon>
    </lineage>
</organism>
<dbReference type="STRING" id="183478.A0A364MRV2"/>
<feature type="region of interest" description="Disordered" evidence="1">
    <location>
        <begin position="318"/>
        <end position="347"/>
    </location>
</feature>
<dbReference type="InterPro" id="IPR002347">
    <property type="entry name" value="SDR_fam"/>
</dbReference>
<comment type="caution">
    <text evidence="2">The sequence shown here is derived from an EMBL/GenBank/DDBJ whole genome shotgun (WGS) entry which is preliminary data.</text>
</comment>
<dbReference type="InterPro" id="IPR036291">
    <property type="entry name" value="NAD(P)-bd_dom_sf"/>
</dbReference>
<dbReference type="Gene3D" id="3.40.50.720">
    <property type="entry name" value="NAD(P)-binding Rossmann-like Domain"/>
    <property type="match status" value="1"/>
</dbReference>